<organism evidence="1 2">
    <name type="scientific">Taenia asiatica</name>
    <name type="common">Asian tapeworm</name>
    <dbReference type="NCBI Taxonomy" id="60517"/>
    <lineage>
        <taxon>Eukaryota</taxon>
        <taxon>Metazoa</taxon>
        <taxon>Spiralia</taxon>
        <taxon>Lophotrochozoa</taxon>
        <taxon>Platyhelminthes</taxon>
        <taxon>Cestoda</taxon>
        <taxon>Eucestoda</taxon>
        <taxon>Cyclophyllidea</taxon>
        <taxon>Taeniidae</taxon>
        <taxon>Taenia</taxon>
    </lineage>
</organism>
<keyword evidence="2" id="KW-1185">Reference proteome</keyword>
<gene>
    <name evidence="1" type="ORF">TASK_LOCUS8672</name>
</gene>
<dbReference type="OrthoDB" id="20018at2759"/>
<accession>A0A3P6RFJ5</accession>
<dbReference type="Pfam" id="PF06320">
    <property type="entry name" value="GCN5L1"/>
    <property type="match status" value="1"/>
</dbReference>
<evidence type="ECO:0000313" key="1">
    <source>
        <dbReference type="EMBL" id="VDK40818.1"/>
    </source>
</evidence>
<reference evidence="1 2" key="1">
    <citation type="submission" date="2018-11" db="EMBL/GenBank/DDBJ databases">
        <authorList>
            <consortium name="Pathogen Informatics"/>
        </authorList>
    </citation>
    <scope>NUCLEOTIDE SEQUENCE [LARGE SCALE GENOMIC DNA]</scope>
</reference>
<sequence length="62" mass="7155">MNTEVKRLCSNIQTFSRQVNLWSKEIFDVSSALKELGDTETWSQKLCRDVQIIHNTLEAADI</sequence>
<dbReference type="Proteomes" id="UP000282613">
    <property type="component" value="Unassembled WGS sequence"/>
</dbReference>
<protein>
    <submittedName>
        <fullName evidence="1">Uncharacterized protein</fullName>
    </submittedName>
</protein>
<dbReference type="AlphaFoldDB" id="A0A3P6RFJ5"/>
<evidence type="ECO:0000313" key="2">
    <source>
        <dbReference type="Proteomes" id="UP000282613"/>
    </source>
</evidence>
<proteinExistence type="predicted"/>
<name>A0A3P6RFJ5_TAEAS</name>
<dbReference type="EMBL" id="UYRS01018860">
    <property type="protein sequence ID" value="VDK40818.1"/>
    <property type="molecule type" value="Genomic_DNA"/>
</dbReference>